<evidence type="ECO:0000313" key="2">
    <source>
        <dbReference type="EMBL" id="KGJ63662.1"/>
    </source>
</evidence>
<gene>
    <name evidence="2" type="ORF">BJA5080_05459</name>
</gene>
<sequence>MVRGRKAGHRGRLHPVLLCKVWQHGRGCQSGTGNGGDGTRSLDVIPGRCDGTAQARPGASNPESRDSQVCNCTP</sequence>
<feature type="compositionally biased region" description="Gly residues" evidence="1">
    <location>
        <begin position="28"/>
        <end position="38"/>
    </location>
</feature>
<reference evidence="2 3" key="1">
    <citation type="journal article" date="2014" name="BMC Genomics">
        <title>Comparative genomics of Bradyrhizobium japonicum CPAC 15 and Bradyrhizobium diazoefficiens CPAC 7: elite model strains for understanding symbiotic performance with soybean.</title>
        <authorList>
            <person name="Siqueira A.F."/>
            <person name="Ormeno-Orrillo E."/>
            <person name="Souza R.C."/>
            <person name="Rodrigues E.P."/>
            <person name="Almeida L.G."/>
            <person name="Barcellos F.G."/>
            <person name="Batista J.S."/>
            <person name="Nakatami A.S."/>
            <person name="Martinez-Romero E."/>
            <person name="Vasconcelos A.T."/>
            <person name="Hungria M."/>
        </authorList>
    </citation>
    <scope>NUCLEOTIDE SEQUENCE [LARGE SCALE GENOMIC DNA]</scope>
    <source>
        <strain evidence="2 3">SEMIA 5080</strain>
    </source>
</reference>
<evidence type="ECO:0000313" key="3">
    <source>
        <dbReference type="Proteomes" id="UP000024900"/>
    </source>
</evidence>
<dbReference type="EMBL" id="ADOU02000008">
    <property type="protein sequence ID" value="KGJ63662.1"/>
    <property type="molecule type" value="Genomic_DNA"/>
</dbReference>
<evidence type="ECO:0000256" key="1">
    <source>
        <dbReference type="SAM" id="MobiDB-lite"/>
    </source>
</evidence>
<proteinExistence type="predicted"/>
<name>A0A837C3C3_9BRAD</name>
<protein>
    <submittedName>
        <fullName evidence="2">Uncharacterized protein</fullName>
    </submittedName>
</protein>
<feature type="region of interest" description="Disordered" evidence="1">
    <location>
        <begin position="26"/>
        <end position="74"/>
    </location>
</feature>
<organism evidence="2 3">
    <name type="scientific">Bradyrhizobium diazoefficiens SEMIA 5080</name>
    <dbReference type="NCBI Taxonomy" id="754504"/>
    <lineage>
        <taxon>Bacteria</taxon>
        <taxon>Pseudomonadati</taxon>
        <taxon>Pseudomonadota</taxon>
        <taxon>Alphaproteobacteria</taxon>
        <taxon>Hyphomicrobiales</taxon>
        <taxon>Nitrobacteraceae</taxon>
        <taxon>Bradyrhizobium</taxon>
    </lineage>
</organism>
<accession>A0A837C3C3</accession>
<dbReference type="Proteomes" id="UP000024900">
    <property type="component" value="Unassembled WGS sequence"/>
</dbReference>
<dbReference type="AlphaFoldDB" id="A0A837C3C3"/>
<comment type="caution">
    <text evidence="2">The sequence shown here is derived from an EMBL/GenBank/DDBJ whole genome shotgun (WGS) entry which is preliminary data.</text>
</comment>